<dbReference type="Pfam" id="PF04773">
    <property type="entry name" value="FecR"/>
    <property type="match status" value="1"/>
</dbReference>
<evidence type="ECO:0000313" key="5">
    <source>
        <dbReference type="Proteomes" id="UP000291822"/>
    </source>
</evidence>
<dbReference type="InterPro" id="IPR032623">
    <property type="entry name" value="FecR_N"/>
</dbReference>
<gene>
    <name evidence="4" type="ORF">EZM97_07185</name>
</gene>
<reference evidence="4 5" key="1">
    <citation type="submission" date="2019-02" db="EMBL/GenBank/DDBJ databases">
        <title>Dyella amyloliquefaciens sp. nov., isolated from forest soil.</title>
        <authorList>
            <person name="Gao Z.-H."/>
            <person name="Qiu L.-H."/>
        </authorList>
    </citation>
    <scope>NUCLEOTIDE SEQUENCE [LARGE SCALE GENOMIC DNA]</scope>
    <source>
        <strain evidence="4 5">KACC 12747</strain>
    </source>
</reference>
<sequence length="339" mass="36975">MVSTINDSNDPVAQSASDWWLRLRDPDCSEQTTGQWLAWFEADERHRQAFEAVCQFAEQLDSVPAMERQALSRSFATQPARTAMQRSRTNAWLAVAAVLVVAVLGGVWVAKRDLAPSSRSYASQIAQTQQIALPDGSSIELGASSSLTTKYARSQRHVDLVAGEAFFHVTHDEARPFVVNAGPLSILDLGTAFNVRRTGERVVVAVTEGRVRVSPNQQADASNVAGVEVTAGHQVSFDPGNASLSVSPVTTDHATAWRNHRLEFVNEPLVDVVANVNRYSQRPVRIADADLGGLSFTGTVKTDAIDSWVSALPRVFPLEVTTYPDHVELARQRSGSDKR</sequence>
<evidence type="ECO:0000313" key="4">
    <source>
        <dbReference type="EMBL" id="TCI13077.1"/>
    </source>
</evidence>
<dbReference type="PIRSF" id="PIRSF018266">
    <property type="entry name" value="FecR"/>
    <property type="match status" value="1"/>
</dbReference>
<feature type="domain" description="FecR protein" evidence="2">
    <location>
        <begin position="124"/>
        <end position="212"/>
    </location>
</feature>
<dbReference type="PANTHER" id="PTHR30273">
    <property type="entry name" value="PERIPLASMIC SIGNAL SENSOR AND SIGMA FACTOR ACTIVATOR FECR-RELATED"/>
    <property type="match status" value="1"/>
</dbReference>
<name>A0A4V2NME9_9GAMM</name>
<dbReference type="InterPro" id="IPR012373">
    <property type="entry name" value="Ferrdict_sens_TM"/>
</dbReference>
<keyword evidence="1" id="KW-0472">Membrane</keyword>
<dbReference type="EMBL" id="SJTG01000001">
    <property type="protein sequence ID" value="TCI13077.1"/>
    <property type="molecule type" value="Genomic_DNA"/>
</dbReference>
<evidence type="ECO:0000259" key="2">
    <source>
        <dbReference type="Pfam" id="PF04773"/>
    </source>
</evidence>
<feature type="domain" description="FecR N-terminal" evidence="3">
    <location>
        <begin position="15"/>
        <end position="55"/>
    </location>
</feature>
<dbReference type="Pfam" id="PF16220">
    <property type="entry name" value="DUF4880"/>
    <property type="match status" value="1"/>
</dbReference>
<keyword evidence="1" id="KW-0812">Transmembrane</keyword>
<protein>
    <submittedName>
        <fullName evidence="4">DUF4880 domain-containing protein</fullName>
    </submittedName>
</protein>
<accession>A0A4V2NME9</accession>
<dbReference type="InterPro" id="IPR006860">
    <property type="entry name" value="FecR"/>
</dbReference>
<evidence type="ECO:0000256" key="1">
    <source>
        <dbReference type="SAM" id="Phobius"/>
    </source>
</evidence>
<dbReference type="Gene3D" id="3.55.50.30">
    <property type="match status" value="1"/>
</dbReference>
<dbReference type="Proteomes" id="UP000291822">
    <property type="component" value="Unassembled WGS sequence"/>
</dbReference>
<evidence type="ECO:0000259" key="3">
    <source>
        <dbReference type="Pfam" id="PF16220"/>
    </source>
</evidence>
<organism evidence="4 5">
    <name type="scientific">Dyella soli</name>
    <dbReference type="NCBI Taxonomy" id="522319"/>
    <lineage>
        <taxon>Bacteria</taxon>
        <taxon>Pseudomonadati</taxon>
        <taxon>Pseudomonadota</taxon>
        <taxon>Gammaproteobacteria</taxon>
        <taxon>Lysobacterales</taxon>
        <taxon>Rhodanobacteraceae</taxon>
        <taxon>Dyella</taxon>
    </lineage>
</organism>
<keyword evidence="5" id="KW-1185">Reference proteome</keyword>
<dbReference type="PANTHER" id="PTHR30273:SF2">
    <property type="entry name" value="PROTEIN FECR"/>
    <property type="match status" value="1"/>
</dbReference>
<dbReference type="GO" id="GO:0016989">
    <property type="term" value="F:sigma factor antagonist activity"/>
    <property type="evidence" value="ECO:0007669"/>
    <property type="project" value="TreeGrafter"/>
</dbReference>
<dbReference type="RefSeq" id="WP_131150139.1">
    <property type="nucleotide sequence ID" value="NZ_SJTG01000001.1"/>
</dbReference>
<keyword evidence="1" id="KW-1133">Transmembrane helix</keyword>
<comment type="caution">
    <text evidence="4">The sequence shown here is derived from an EMBL/GenBank/DDBJ whole genome shotgun (WGS) entry which is preliminary data.</text>
</comment>
<dbReference type="Gene3D" id="2.60.120.1440">
    <property type="match status" value="1"/>
</dbReference>
<proteinExistence type="predicted"/>
<feature type="transmembrane region" description="Helical" evidence="1">
    <location>
        <begin position="91"/>
        <end position="110"/>
    </location>
</feature>
<dbReference type="AlphaFoldDB" id="A0A4V2NME9"/>